<dbReference type="Proteomes" id="UP001497700">
    <property type="component" value="Unassembled WGS sequence"/>
</dbReference>
<evidence type="ECO:0000313" key="1">
    <source>
        <dbReference type="EMBL" id="KAI4865236.1"/>
    </source>
</evidence>
<evidence type="ECO:0000313" key="2">
    <source>
        <dbReference type="Proteomes" id="UP001497700"/>
    </source>
</evidence>
<sequence length="316" mass="34904">MAAVVASSSDQQPDPLGVDLYSPAGTYRSHLGWQDSRKQALKQHGRAGRPTKISKPHASRIVQPRKSHTPRSRWGPDKEDSRQLAADPNLVLPGDRSHNKPRLERQEAFHQPKTQLYHTDVVDDDSELYKLGLLYDDEHTRGSYFNLNTIVHSDPVYLVRPTKRAKKQRQDASYLYLDLSFSSLESDIDVQQFLASDVHEIPASLDNNEPAAQKDHENGVVRKRSYRDATLSVIPELLENSKSSLEPAAPEAADSPDFPDLISDEEEEGCPGDWALLEKTEVLSTADADVSADAEDAADAASAAGEETWVVLGDGS</sequence>
<protein>
    <submittedName>
        <fullName evidence="1">Uncharacterized protein</fullName>
    </submittedName>
</protein>
<keyword evidence="2" id="KW-1185">Reference proteome</keyword>
<proteinExistence type="predicted"/>
<accession>A0ACB9Z0J1</accession>
<dbReference type="EMBL" id="MU393474">
    <property type="protein sequence ID" value="KAI4865236.1"/>
    <property type="molecule type" value="Genomic_DNA"/>
</dbReference>
<name>A0ACB9Z0J1_9PEZI</name>
<reference evidence="1 2" key="1">
    <citation type="journal article" date="2022" name="New Phytol.">
        <title>Ecological generalism drives hyperdiversity of secondary metabolite gene clusters in xylarialean endophytes.</title>
        <authorList>
            <person name="Franco M.E.E."/>
            <person name="Wisecaver J.H."/>
            <person name="Arnold A.E."/>
            <person name="Ju Y.M."/>
            <person name="Slot J.C."/>
            <person name="Ahrendt S."/>
            <person name="Moore L.P."/>
            <person name="Eastman K.E."/>
            <person name="Scott K."/>
            <person name="Konkel Z."/>
            <person name="Mondo S.J."/>
            <person name="Kuo A."/>
            <person name="Hayes R.D."/>
            <person name="Haridas S."/>
            <person name="Andreopoulos B."/>
            <person name="Riley R."/>
            <person name="LaButti K."/>
            <person name="Pangilinan J."/>
            <person name="Lipzen A."/>
            <person name="Amirebrahimi M."/>
            <person name="Yan J."/>
            <person name="Adam C."/>
            <person name="Keymanesh K."/>
            <person name="Ng V."/>
            <person name="Louie K."/>
            <person name="Northen T."/>
            <person name="Drula E."/>
            <person name="Henrissat B."/>
            <person name="Hsieh H.M."/>
            <person name="Youens-Clark K."/>
            <person name="Lutzoni F."/>
            <person name="Miadlikowska J."/>
            <person name="Eastwood D.C."/>
            <person name="Hamelin R.C."/>
            <person name="Grigoriev I.V."/>
            <person name="U'Ren J.M."/>
        </authorList>
    </citation>
    <scope>NUCLEOTIDE SEQUENCE [LARGE SCALE GENOMIC DNA]</scope>
    <source>
        <strain evidence="1 2">CBS 119005</strain>
    </source>
</reference>
<gene>
    <name evidence="1" type="ORF">F4820DRAFT_448173</name>
</gene>
<comment type="caution">
    <text evidence="1">The sequence shown here is derived from an EMBL/GenBank/DDBJ whole genome shotgun (WGS) entry which is preliminary data.</text>
</comment>
<organism evidence="1 2">
    <name type="scientific">Hypoxylon rubiginosum</name>
    <dbReference type="NCBI Taxonomy" id="110542"/>
    <lineage>
        <taxon>Eukaryota</taxon>
        <taxon>Fungi</taxon>
        <taxon>Dikarya</taxon>
        <taxon>Ascomycota</taxon>
        <taxon>Pezizomycotina</taxon>
        <taxon>Sordariomycetes</taxon>
        <taxon>Xylariomycetidae</taxon>
        <taxon>Xylariales</taxon>
        <taxon>Hypoxylaceae</taxon>
        <taxon>Hypoxylon</taxon>
    </lineage>
</organism>